<dbReference type="OrthoDB" id="1055148at2759"/>
<keyword evidence="12" id="KW-1185">Reference proteome</keyword>
<dbReference type="GO" id="GO:0005789">
    <property type="term" value="C:endoplasmic reticulum membrane"/>
    <property type="evidence" value="ECO:0000318"/>
    <property type="project" value="GO_Central"/>
</dbReference>
<evidence type="ECO:0000256" key="9">
    <source>
        <dbReference type="RuleBase" id="RU000461"/>
    </source>
</evidence>
<dbReference type="InterPro" id="IPR002401">
    <property type="entry name" value="Cyt_P450_E_grp-I"/>
</dbReference>
<keyword evidence="10" id="KW-0472">Membrane</keyword>
<name>B9RMP3_RICCO</name>
<comment type="similarity">
    <text evidence="2 9">Belongs to the cytochrome P450 family.</text>
</comment>
<evidence type="ECO:0000256" key="3">
    <source>
        <dbReference type="ARBA" id="ARBA00022617"/>
    </source>
</evidence>
<protein>
    <submittedName>
        <fullName evidence="11">Cytochrome P450, putative</fullName>
        <ecNumber evidence="11">1.14.13.68</ecNumber>
    </submittedName>
</protein>
<dbReference type="PANTHER" id="PTHR47955">
    <property type="entry name" value="CYTOCHROME P450 FAMILY 71 PROTEIN"/>
    <property type="match status" value="1"/>
</dbReference>
<evidence type="ECO:0000256" key="6">
    <source>
        <dbReference type="ARBA" id="ARBA00023004"/>
    </source>
</evidence>
<dbReference type="AlphaFoldDB" id="B9RMP3"/>
<organism evidence="11 12">
    <name type="scientific">Ricinus communis</name>
    <name type="common">Castor bean</name>
    <dbReference type="NCBI Taxonomy" id="3988"/>
    <lineage>
        <taxon>Eukaryota</taxon>
        <taxon>Viridiplantae</taxon>
        <taxon>Streptophyta</taxon>
        <taxon>Embryophyta</taxon>
        <taxon>Tracheophyta</taxon>
        <taxon>Spermatophyta</taxon>
        <taxon>Magnoliopsida</taxon>
        <taxon>eudicotyledons</taxon>
        <taxon>Gunneridae</taxon>
        <taxon>Pentapetalae</taxon>
        <taxon>rosids</taxon>
        <taxon>fabids</taxon>
        <taxon>Malpighiales</taxon>
        <taxon>Euphorbiaceae</taxon>
        <taxon>Acalyphoideae</taxon>
        <taxon>Acalypheae</taxon>
        <taxon>Ricinus</taxon>
    </lineage>
</organism>
<evidence type="ECO:0000313" key="12">
    <source>
        <dbReference type="Proteomes" id="UP000008311"/>
    </source>
</evidence>
<dbReference type="Gene3D" id="1.10.630.10">
    <property type="entry name" value="Cytochrome P450"/>
    <property type="match status" value="1"/>
</dbReference>
<gene>
    <name evidence="11" type="ORF">RCOM_1082470</name>
</gene>
<dbReference type="GO" id="GO:0006587">
    <property type="term" value="P:serotonin biosynthetic process from tryptophan"/>
    <property type="evidence" value="ECO:0000318"/>
    <property type="project" value="GO_Central"/>
</dbReference>
<dbReference type="KEGG" id="rcu:8278471"/>
<comment type="cofactor">
    <cofactor evidence="1 8">
        <name>heme</name>
        <dbReference type="ChEBI" id="CHEBI:30413"/>
    </cofactor>
</comment>
<evidence type="ECO:0000256" key="8">
    <source>
        <dbReference type="PIRSR" id="PIRSR602401-1"/>
    </source>
</evidence>
<evidence type="ECO:0000256" key="1">
    <source>
        <dbReference type="ARBA" id="ARBA00001971"/>
    </source>
</evidence>
<dbReference type="EMBL" id="EQ973789">
    <property type="protein sequence ID" value="EEF47566.1"/>
    <property type="molecule type" value="Genomic_DNA"/>
</dbReference>
<dbReference type="PRINTS" id="PR00463">
    <property type="entry name" value="EP450I"/>
</dbReference>
<dbReference type="SUPFAM" id="SSF48264">
    <property type="entry name" value="Cytochrome P450"/>
    <property type="match status" value="1"/>
</dbReference>
<dbReference type="CDD" id="cd11072">
    <property type="entry name" value="CYP71-like"/>
    <property type="match status" value="1"/>
</dbReference>
<keyword evidence="10" id="KW-0812">Transmembrane</keyword>
<dbReference type="GO" id="GO:0004497">
    <property type="term" value="F:monooxygenase activity"/>
    <property type="evidence" value="ECO:0000318"/>
    <property type="project" value="GO_Central"/>
</dbReference>
<evidence type="ECO:0000256" key="5">
    <source>
        <dbReference type="ARBA" id="ARBA00023002"/>
    </source>
</evidence>
<proteinExistence type="inferred from homology"/>
<dbReference type="InterPro" id="IPR017972">
    <property type="entry name" value="Cyt_P450_CS"/>
</dbReference>
<dbReference type="FunFam" id="1.10.630.10:FF:000043">
    <property type="entry name" value="Cytochrome P450 99A2"/>
    <property type="match status" value="1"/>
</dbReference>
<accession>B9RMP3</accession>
<dbReference type="PROSITE" id="PS00086">
    <property type="entry name" value="CYTOCHROME_P450"/>
    <property type="match status" value="1"/>
</dbReference>
<evidence type="ECO:0000256" key="2">
    <source>
        <dbReference type="ARBA" id="ARBA00010617"/>
    </source>
</evidence>
<dbReference type="Pfam" id="PF00067">
    <property type="entry name" value="p450"/>
    <property type="match status" value="1"/>
</dbReference>
<reference evidence="12" key="1">
    <citation type="journal article" date="2010" name="Nat. Biotechnol.">
        <title>Draft genome sequence of the oilseed species Ricinus communis.</title>
        <authorList>
            <person name="Chan A.P."/>
            <person name="Crabtree J."/>
            <person name="Zhao Q."/>
            <person name="Lorenzi H."/>
            <person name="Orvis J."/>
            <person name="Puiu D."/>
            <person name="Melake-Berhan A."/>
            <person name="Jones K.M."/>
            <person name="Redman J."/>
            <person name="Chen G."/>
            <person name="Cahoon E.B."/>
            <person name="Gedil M."/>
            <person name="Stanke M."/>
            <person name="Haas B.J."/>
            <person name="Wortman J.R."/>
            <person name="Fraser-Liggett C.M."/>
            <person name="Ravel J."/>
            <person name="Rabinowicz P.D."/>
        </authorList>
    </citation>
    <scope>NUCLEOTIDE SEQUENCE [LARGE SCALE GENOMIC DNA]</scope>
    <source>
        <strain evidence="12">cv. Hale</strain>
    </source>
</reference>
<dbReference type="GO" id="GO:0020037">
    <property type="term" value="F:heme binding"/>
    <property type="evidence" value="ECO:0007669"/>
    <property type="project" value="InterPro"/>
</dbReference>
<keyword evidence="5 9" id="KW-0560">Oxidoreductase</keyword>
<keyword evidence="6 8" id="KW-0408">Iron</keyword>
<dbReference type="Proteomes" id="UP000008311">
    <property type="component" value="Unassembled WGS sequence"/>
</dbReference>
<dbReference type="EC" id="1.14.13.68" evidence="11"/>
<dbReference type="InterPro" id="IPR036396">
    <property type="entry name" value="Cyt_P450_sf"/>
</dbReference>
<dbReference type="PRINTS" id="PR00385">
    <property type="entry name" value="P450"/>
</dbReference>
<evidence type="ECO:0000256" key="10">
    <source>
        <dbReference type="SAM" id="Phobius"/>
    </source>
</evidence>
<keyword evidence="10" id="KW-1133">Transmembrane helix</keyword>
<sequence>MEALTPQVLISLVLFLFTIFIYYAWNAARPKPATPPSPPALPVIGHLHLLTDMPHHTFADLSNSLGPLIYLRLGQVPTIVIHSAHLAKLVLRTHDHAFANRPQLISAQYLSFGCSDVTFSSYGAYWRQARKICVTELLSAKRVHSFRLVRKEEVDRLLDAVLTSSGKEVDMSQMLFCLANDVLCKVAFGRRFMAEKDGKGKNLGSVLMETQALFAGFCLGDFFPKWEWVNSMSGYRKRLLKNLKDLKEVCDEIIEEHLKKKKKKNGTENADDDDDYNEKEDFVDVLLRVQKREDLEVPITDDNLKALVLDMFVAGTDTSSATLEWVFTELARHPRVMKKAQEEVRMIASGNGKVDESDLQHLHYMKAVIKETMRLHPPVPLLVPRESMEKCALDGYEIPAKTRVLINTYAIGRDPKSWENPLDYDPERFMEDDIDFKDQDFRFLPFGGGRRGCPGYSFGLATIEITLARLLYHFDWALPHGVEADDVDLSEVFGLATRKKTALVLVPTANKDFQFRGHDF</sequence>
<keyword evidence="3 8" id="KW-0349">Heme</keyword>
<dbReference type="GO" id="GO:0005506">
    <property type="term" value="F:iron ion binding"/>
    <property type="evidence" value="ECO:0007669"/>
    <property type="project" value="InterPro"/>
</dbReference>
<evidence type="ECO:0000313" key="11">
    <source>
        <dbReference type="EMBL" id="EEF47566.1"/>
    </source>
</evidence>
<dbReference type="InParanoid" id="B9RMP3"/>
<keyword evidence="7 9" id="KW-0503">Monooxygenase</keyword>
<feature type="transmembrane region" description="Helical" evidence="10">
    <location>
        <begin position="7"/>
        <end position="25"/>
    </location>
</feature>
<feature type="binding site" description="axial binding residue" evidence="8">
    <location>
        <position position="453"/>
    </location>
    <ligand>
        <name>heme</name>
        <dbReference type="ChEBI" id="CHEBI:30413"/>
    </ligand>
    <ligandPart>
        <name>Fe</name>
        <dbReference type="ChEBI" id="CHEBI:18248"/>
    </ligandPart>
</feature>
<keyword evidence="4 8" id="KW-0479">Metal-binding</keyword>
<dbReference type="InterPro" id="IPR001128">
    <property type="entry name" value="Cyt_P450"/>
</dbReference>
<evidence type="ECO:0000256" key="7">
    <source>
        <dbReference type="ARBA" id="ARBA00023033"/>
    </source>
</evidence>
<dbReference type="eggNOG" id="KOG0156">
    <property type="taxonomic scope" value="Eukaryota"/>
</dbReference>
<evidence type="ECO:0000256" key="4">
    <source>
        <dbReference type="ARBA" id="ARBA00022723"/>
    </source>
</evidence>
<dbReference type="PANTHER" id="PTHR47955:SF12">
    <property type="entry name" value="(RAPE) HYPOTHETICAL PROTEIN"/>
    <property type="match status" value="1"/>
</dbReference>
<dbReference type="GO" id="GO:0016705">
    <property type="term" value="F:oxidoreductase activity, acting on paired donors, with incorporation or reduction of molecular oxygen"/>
    <property type="evidence" value="ECO:0007669"/>
    <property type="project" value="InterPro"/>
</dbReference>